<proteinExistence type="predicted"/>
<dbReference type="Pfam" id="PF14334">
    <property type="entry name" value="DUF4390"/>
    <property type="match status" value="1"/>
</dbReference>
<dbReference type="InterPro" id="IPR025500">
    <property type="entry name" value="DUF4390"/>
</dbReference>
<dbReference type="Proteomes" id="UP001595693">
    <property type="component" value="Unassembled WGS sequence"/>
</dbReference>
<dbReference type="EMBL" id="JBHSAJ010000172">
    <property type="protein sequence ID" value="MFC3938204.1"/>
    <property type="molecule type" value="Genomic_DNA"/>
</dbReference>
<protein>
    <submittedName>
        <fullName evidence="1">DUF4390 domain-containing protein</fullName>
    </submittedName>
</protein>
<name>A0ABV8DIE5_9BURK</name>
<organism evidence="1 2">
    <name type="scientific">Acidovorax facilis</name>
    <dbReference type="NCBI Taxonomy" id="12917"/>
    <lineage>
        <taxon>Bacteria</taxon>
        <taxon>Pseudomonadati</taxon>
        <taxon>Pseudomonadota</taxon>
        <taxon>Betaproteobacteria</taxon>
        <taxon>Burkholderiales</taxon>
        <taxon>Comamonadaceae</taxon>
        <taxon>Acidovorax</taxon>
    </lineage>
</organism>
<gene>
    <name evidence="1" type="ORF">ACFOW3_26645</name>
</gene>
<keyword evidence="2" id="KW-1185">Reference proteome</keyword>
<sequence>MVQSAIAGQPVDPEVGELRLDRAEDGLYLSATLQFVLPELAEDALYKGIPMFFVAEAQVLRDRWYWSDRQVAETTRYLRLSYQPLTRRWRLNISPVPFTNSGLGVVLGQNFDSYADALSAIQRISRWKIAERDVIESDAVHTVNFRFRLDMSQLPRPFQIGAVGRSGWNLLVSRSQRLAAETVAK</sequence>
<reference evidence="2" key="1">
    <citation type="journal article" date="2019" name="Int. J. Syst. Evol. Microbiol.">
        <title>The Global Catalogue of Microorganisms (GCM) 10K type strain sequencing project: providing services to taxonomists for standard genome sequencing and annotation.</title>
        <authorList>
            <consortium name="The Broad Institute Genomics Platform"/>
            <consortium name="The Broad Institute Genome Sequencing Center for Infectious Disease"/>
            <person name="Wu L."/>
            <person name="Ma J."/>
        </authorList>
    </citation>
    <scope>NUCLEOTIDE SEQUENCE [LARGE SCALE GENOMIC DNA]</scope>
    <source>
        <strain evidence="2">CCUG 2113</strain>
    </source>
</reference>
<evidence type="ECO:0000313" key="2">
    <source>
        <dbReference type="Proteomes" id="UP001595693"/>
    </source>
</evidence>
<dbReference type="RefSeq" id="WP_055398521.1">
    <property type="nucleotide sequence ID" value="NZ_JAMXAX010000103.1"/>
</dbReference>
<accession>A0ABV8DIE5</accession>
<evidence type="ECO:0000313" key="1">
    <source>
        <dbReference type="EMBL" id="MFC3938204.1"/>
    </source>
</evidence>
<comment type="caution">
    <text evidence="1">The sequence shown here is derived from an EMBL/GenBank/DDBJ whole genome shotgun (WGS) entry which is preliminary data.</text>
</comment>